<evidence type="ECO:0000313" key="3">
    <source>
        <dbReference type="Proteomes" id="UP001138500"/>
    </source>
</evidence>
<evidence type="ECO:0008006" key="4">
    <source>
        <dbReference type="Google" id="ProtNLM"/>
    </source>
</evidence>
<feature type="compositionally biased region" description="Basic and acidic residues" evidence="1">
    <location>
        <begin position="423"/>
        <end position="439"/>
    </location>
</feature>
<dbReference type="InterPro" id="IPR032710">
    <property type="entry name" value="NTF2-like_dom_sf"/>
</dbReference>
<dbReference type="EMBL" id="RIBY02000779">
    <property type="protein sequence ID" value="KAH9837490.1"/>
    <property type="molecule type" value="Genomic_DNA"/>
</dbReference>
<sequence length="538" mass="58852">MAVPDTQLPPAEPSPAIPDYLASPNAVFADQGVQWRYGKAPDYSKTRKVWEEGIIPPRLTCKRLRKKMNHEAGSLPQLVENLVKNWEVEASFKPRLEDWRTIDHEKYTFAINGGTPQTAQHMLKVGTYNAIIAPNEYYSPENSDFASSHKTFKRMMPTFAWEVVEVYSGPPTVAFKWRHWGVMKNDYVGFNNKGEKIVAKAHGGPIEIFGVTVATVDDKVRLQAVDTWMDSLDMFRQIAPNGVVNKEAMNRNVSLESALDVHEEFVPADASTPSTQDMAHGRGETTGDAANVSPAMATQQPHEHGVPQPDGVKIAEQFNKAGAQQQPAPEDVIPKHISNSTGEAADAFVPHQGADTSIKAVGHDDTAVASASQTVVDTAATQRAHAELGHTPTNFHAAHEHVPHPDPAASQGLTTEPVAADAEDARAVDVTSERQDSRAARAMNSSSVSGDVDDRVRLGQSGDMMDEQRQYGTYDAVDQHLEKPAGEVHPHPHHAVEEMQPQPGEAVAVPATAEETVMTHEEMSRITPSECPFMMNRE</sequence>
<reference evidence="2 3" key="2">
    <citation type="journal article" date="2021" name="Curr. Genet.">
        <title>Genetic response to nitrogen starvation in the aggressive Eucalyptus foliar pathogen Teratosphaeria destructans.</title>
        <authorList>
            <person name="Havenga M."/>
            <person name="Wingfield B.D."/>
            <person name="Wingfield M.J."/>
            <person name="Dreyer L.L."/>
            <person name="Roets F."/>
            <person name="Aylward J."/>
        </authorList>
    </citation>
    <scope>NUCLEOTIDE SEQUENCE [LARGE SCALE GENOMIC DNA]</scope>
    <source>
        <strain evidence="2">CMW44962</strain>
    </source>
</reference>
<protein>
    <recommendedName>
        <fullName evidence="4">Pathogen-related protein</fullName>
    </recommendedName>
</protein>
<comment type="caution">
    <text evidence="2">The sequence shown here is derived from an EMBL/GenBank/DDBJ whole genome shotgun (WGS) entry which is preliminary data.</text>
</comment>
<dbReference type="AlphaFoldDB" id="A0A9W7W4S9"/>
<reference evidence="2 3" key="1">
    <citation type="journal article" date="2018" name="IMA Fungus">
        <title>IMA Genome-F 10: Nine draft genome sequences of Claviceps purpurea s.lat., including C. arundinis, C. humidiphila, and C. cf. spartinae, pseudomolecules for the pitch canker pathogen Fusarium circinatum, draft genome of Davidsoniella eucalypti, Grosmannia galeiformis, Quambalaria eucalypti, and Teratosphaeria destructans.</title>
        <authorList>
            <person name="Wingfield B.D."/>
            <person name="Liu M."/>
            <person name="Nguyen H.D."/>
            <person name="Lane F.A."/>
            <person name="Morgan S.W."/>
            <person name="De Vos L."/>
            <person name="Wilken P.M."/>
            <person name="Duong T.A."/>
            <person name="Aylward J."/>
            <person name="Coetzee M.P."/>
            <person name="Dadej K."/>
            <person name="De Beer Z.W."/>
            <person name="Findlay W."/>
            <person name="Havenga M."/>
            <person name="Kolarik M."/>
            <person name="Menzies J.G."/>
            <person name="Naidoo K."/>
            <person name="Pochopski O."/>
            <person name="Shoukouhi P."/>
            <person name="Santana Q.C."/>
            <person name="Seifert K.A."/>
            <person name="Soal N."/>
            <person name="Steenkamp E.T."/>
            <person name="Tatham C.T."/>
            <person name="van der Nest M.A."/>
            <person name="Wingfield M.J."/>
        </authorList>
    </citation>
    <scope>NUCLEOTIDE SEQUENCE [LARGE SCALE GENOMIC DNA]</scope>
    <source>
        <strain evidence="2">CMW44962</strain>
    </source>
</reference>
<gene>
    <name evidence="2" type="ORF">Tdes44962_MAKER01846</name>
</gene>
<dbReference type="OrthoDB" id="65445at2759"/>
<feature type="region of interest" description="Disordered" evidence="1">
    <location>
        <begin position="269"/>
        <end position="289"/>
    </location>
</feature>
<feature type="region of interest" description="Disordered" evidence="1">
    <location>
        <begin position="421"/>
        <end position="456"/>
    </location>
</feature>
<dbReference type="Proteomes" id="UP001138500">
    <property type="component" value="Unassembled WGS sequence"/>
</dbReference>
<dbReference type="PANTHER" id="PTHR31723">
    <property type="entry name" value="PATHOGENESIS-RELATED FAMILY PROTEIN"/>
    <property type="match status" value="1"/>
</dbReference>
<evidence type="ECO:0000313" key="2">
    <source>
        <dbReference type="EMBL" id="KAH9837490.1"/>
    </source>
</evidence>
<dbReference type="PANTHER" id="PTHR31723:SF10">
    <property type="entry name" value="PATHOGEN-RELATED PROTEIN"/>
    <property type="match status" value="1"/>
</dbReference>
<dbReference type="InterPro" id="IPR053218">
    <property type="entry name" value="Pathogen-related_defense"/>
</dbReference>
<dbReference type="Gene3D" id="3.10.450.50">
    <property type="match status" value="1"/>
</dbReference>
<evidence type="ECO:0000256" key="1">
    <source>
        <dbReference type="SAM" id="MobiDB-lite"/>
    </source>
</evidence>
<organism evidence="2 3">
    <name type="scientific">Teratosphaeria destructans</name>
    <dbReference type="NCBI Taxonomy" id="418781"/>
    <lineage>
        <taxon>Eukaryota</taxon>
        <taxon>Fungi</taxon>
        <taxon>Dikarya</taxon>
        <taxon>Ascomycota</taxon>
        <taxon>Pezizomycotina</taxon>
        <taxon>Dothideomycetes</taxon>
        <taxon>Dothideomycetidae</taxon>
        <taxon>Mycosphaerellales</taxon>
        <taxon>Teratosphaeriaceae</taxon>
        <taxon>Teratosphaeria</taxon>
    </lineage>
</organism>
<name>A0A9W7W4S9_9PEZI</name>
<proteinExistence type="predicted"/>
<accession>A0A9W7W4S9</accession>
<keyword evidence="3" id="KW-1185">Reference proteome</keyword>
<dbReference type="SUPFAM" id="SSF54427">
    <property type="entry name" value="NTF2-like"/>
    <property type="match status" value="1"/>
</dbReference>